<evidence type="ECO:0000259" key="3">
    <source>
        <dbReference type="Pfam" id="PF03880"/>
    </source>
</evidence>
<dbReference type="Gene3D" id="3.30.70.330">
    <property type="match status" value="1"/>
</dbReference>
<protein>
    <submittedName>
        <fullName evidence="5">ATP-dependent RNA helicase DbpA</fullName>
    </submittedName>
</protein>
<keyword evidence="1" id="KW-0963">Cytoplasm</keyword>
<keyword evidence="6" id="KW-1185">Reference proteome</keyword>
<name>A0A518EWQ8_9BACT</name>
<accession>A0A518EWQ8</accession>
<organism evidence="5 6">
    <name type="scientific">Saltatorellus ferox</name>
    <dbReference type="NCBI Taxonomy" id="2528018"/>
    <lineage>
        <taxon>Bacteria</taxon>
        <taxon>Pseudomonadati</taxon>
        <taxon>Planctomycetota</taxon>
        <taxon>Planctomycetia</taxon>
        <taxon>Planctomycetia incertae sedis</taxon>
        <taxon>Saltatorellus</taxon>
    </lineage>
</organism>
<proteinExistence type="predicted"/>
<dbReference type="Pfam" id="PF03880">
    <property type="entry name" value="DbpA"/>
    <property type="match status" value="1"/>
</dbReference>
<dbReference type="Pfam" id="PF25399">
    <property type="entry name" value="DeaD_dimer"/>
    <property type="match status" value="1"/>
</dbReference>
<feature type="compositionally biased region" description="Low complexity" evidence="2">
    <location>
        <begin position="108"/>
        <end position="122"/>
    </location>
</feature>
<dbReference type="CDD" id="cd12252">
    <property type="entry name" value="RRM_DbpA"/>
    <property type="match status" value="1"/>
</dbReference>
<evidence type="ECO:0000256" key="1">
    <source>
        <dbReference type="ARBA" id="ARBA00022490"/>
    </source>
</evidence>
<feature type="region of interest" description="Disordered" evidence="2">
    <location>
        <begin position="308"/>
        <end position="358"/>
    </location>
</feature>
<feature type="domain" description="DEAD box helicase DbpA/CsdA RNA-binding" evidence="3">
    <location>
        <begin position="157"/>
        <end position="227"/>
    </location>
</feature>
<keyword evidence="5" id="KW-0547">Nucleotide-binding</keyword>
<dbReference type="Proteomes" id="UP000320390">
    <property type="component" value="Chromosome"/>
</dbReference>
<gene>
    <name evidence="5" type="ORF">Poly30_40810</name>
</gene>
<dbReference type="GO" id="GO:0004386">
    <property type="term" value="F:helicase activity"/>
    <property type="evidence" value="ECO:0007669"/>
    <property type="project" value="UniProtKB-KW"/>
</dbReference>
<feature type="region of interest" description="Disordered" evidence="2">
    <location>
        <begin position="84"/>
        <end position="151"/>
    </location>
</feature>
<dbReference type="AlphaFoldDB" id="A0A518EWQ8"/>
<evidence type="ECO:0000313" key="5">
    <source>
        <dbReference type="EMBL" id="QDV08533.1"/>
    </source>
</evidence>
<keyword evidence="5" id="KW-0378">Hydrolase</keyword>
<dbReference type="InterPro" id="IPR005580">
    <property type="entry name" value="DbpA/CsdA_RNA-bd_dom"/>
</dbReference>
<dbReference type="EMBL" id="CP036434">
    <property type="protein sequence ID" value="QDV08533.1"/>
    <property type="molecule type" value="Genomic_DNA"/>
</dbReference>
<reference evidence="5 6" key="1">
    <citation type="submission" date="2019-02" db="EMBL/GenBank/DDBJ databases">
        <title>Deep-cultivation of Planctomycetes and their phenomic and genomic characterization uncovers novel biology.</title>
        <authorList>
            <person name="Wiegand S."/>
            <person name="Jogler M."/>
            <person name="Boedeker C."/>
            <person name="Pinto D."/>
            <person name="Vollmers J."/>
            <person name="Rivas-Marin E."/>
            <person name="Kohn T."/>
            <person name="Peeters S.H."/>
            <person name="Heuer A."/>
            <person name="Rast P."/>
            <person name="Oberbeckmann S."/>
            <person name="Bunk B."/>
            <person name="Jeske O."/>
            <person name="Meyerdierks A."/>
            <person name="Storesund J.E."/>
            <person name="Kallscheuer N."/>
            <person name="Luecker S."/>
            <person name="Lage O.M."/>
            <person name="Pohl T."/>
            <person name="Merkel B.J."/>
            <person name="Hornburger P."/>
            <person name="Mueller R.-W."/>
            <person name="Bruemmer F."/>
            <person name="Labrenz M."/>
            <person name="Spormann A.M."/>
            <person name="Op den Camp H."/>
            <person name="Overmann J."/>
            <person name="Amann R."/>
            <person name="Jetten M.S.M."/>
            <person name="Mascher T."/>
            <person name="Medema M.H."/>
            <person name="Devos D.P."/>
            <person name="Kaster A.-K."/>
            <person name="Ovreas L."/>
            <person name="Rohde M."/>
            <person name="Galperin M.Y."/>
            <person name="Jogler C."/>
        </authorList>
    </citation>
    <scope>NUCLEOTIDE SEQUENCE [LARGE SCALE GENOMIC DNA]</scope>
    <source>
        <strain evidence="5 6">Poly30</strain>
    </source>
</reference>
<evidence type="ECO:0000259" key="4">
    <source>
        <dbReference type="Pfam" id="PF25399"/>
    </source>
</evidence>
<keyword evidence="5" id="KW-0347">Helicase</keyword>
<sequence length="358" mass="35742">MPAREAWPEKDKEKMTDAVEEVPLAQFKSAIILSLQEEEGLEMYSDLVKEVVAETDRDPSEIAAALARLARRAQEPEVLERIAGYEVEQAKPGSRARRSGASYDTNTQAAPAQAAAAAPAAASRPRFEEAPSRGGYESSRPSSGGRSYKPVEDGMSRLFISAGRMDGIRPGDLVGAIAGETGIEGSAIGSIDIFSRYSFVEVPERHSDRVVSSMSGAQVRGREVTARLATAPDMDNAAAEGQGSYRGGGGGGGYRGGGGGGYRGGGGGGGYRGGGGGGGYRGGGGGGGYRGGGGGGYRGGGGGYGDSGGGGGYGGGARRGGGGFRRGGARRGGGGGGGYGGGWADTGSSSGGGYDDSY</sequence>
<feature type="domain" description="RNA helicase DeaD dimerization" evidence="4">
    <location>
        <begin position="16"/>
        <end position="77"/>
    </location>
</feature>
<dbReference type="InterPro" id="IPR057325">
    <property type="entry name" value="DeaD_dimer"/>
</dbReference>
<evidence type="ECO:0000313" key="6">
    <source>
        <dbReference type="Proteomes" id="UP000320390"/>
    </source>
</evidence>
<evidence type="ECO:0000256" key="2">
    <source>
        <dbReference type="SAM" id="MobiDB-lite"/>
    </source>
</evidence>
<keyword evidence="5" id="KW-0067">ATP-binding</keyword>
<dbReference type="InterPro" id="IPR012677">
    <property type="entry name" value="Nucleotide-bd_a/b_plait_sf"/>
</dbReference>